<dbReference type="Proteomes" id="UP000747110">
    <property type="component" value="Unassembled WGS sequence"/>
</dbReference>
<evidence type="ECO:0000313" key="2">
    <source>
        <dbReference type="EMBL" id="GIL79937.1"/>
    </source>
</evidence>
<evidence type="ECO:0000313" key="5">
    <source>
        <dbReference type="Proteomes" id="UP000747110"/>
    </source>
</evidence>
<accession>A0A8J4LT65</accession>
<protein>
    <submittedName>
        <fullName evidence="3">Uncharacterized protein</fullName>
    </submittedName>
</protein>
<reference evidence="3" key="1">
    <citation type="journal article" date="2021" name="Proc. Natl. Acad. Sci. U.S.A.">
        <title>Three genomes in the algal genus Volvox reveal the fate of a haploid sex-determining region after a transition to homothallism.</title>
        <authorList>
            <person name="Yamamoto K."/>
            <person name="Hamaji T."/>
            <person name="Kawai-Toyooka H."/>
            <person name="Matsuzaki R."/>
            <person name="Takahashi F."/>
            <person name="Nishimura Y."/>
            <person name="Kawachi M."/>
            <person name="Noguchi H."/>
            <person name="Minakuchi Y."/>
            <person name="Umen J.G."/>
            <person name="Toyoda A."/>
            <person name="Nozaki H."/>
        </authorList>
    </citation>
    <scope>NUCLEOTIDE SEQUENCE</scope>
    <source>
        <strain evidence="3">NIES-3785</strain>
        <strain evidence="2">NIES-3786</strain>
    </source>
</reference>
<proteinExistence type="predicted"/>
<organism evidence="3 4">
    <name type="scientific">Volvox reticuliferus</name>
    <dbReference type="NCBI Taxonomy" id="1737510"/>
    <lineage>
        <taxon>Eukaryota</taxon>
        <taxon>Viridiplantae</taxon>
        <taxon>Chlorophyta</taxon>
        <taxon>core chlorophytes</taxon>
        <taxon>Chlorophyceae</taxon>
        <taxon>CS clade</taxon>
        <taxon>Chlamydomonadales</taxon>
        <taxon>Volvocaceae</taxon>
        <taxon>Volvox</taxon>
    </lineage>
</organism>
<comment type="caution">
    <text evidence="3">The sequence shown here is derived from an EMBL/GenBank/DDBJ whole genome shotgun (WGS) entry which is preliminary data.</text>
</comment>
<dbReference type="Proteomes" id="UP000722791">
    <property type="component" value="Unassembled WGS sequence"/>
</dbReference>
<keyword evidence="5" id="KW-1185">Reference proteome</keyword>
<evidence type="ECO:0000313" key="4">
    <source>
        <dbReference type="Proteomes" id="UP000722791"/>
    </source>
</evidence>
<feature type="region of interest" description="Disordered" evidence="1">
    <location>
        <begin position="140"/>
        <end position="161"/>
    </location>
</feature>
<sequence>MGQAAYPMSVCMPHLQRLLDTANTSQTVLRNDNAVAVAARWAAAPVLEPALVALAVLAGKLQELRILEAFPLCNLSRLLRAQKAFRQKMRRSRIRLRCFRFHPPLVDNITKGRRNRSQRTAIHWAPCVCLLLQPPAHQPNPHLSLTGEGSGLHKGLRERTG</sequence>
<name>A0A8J4LT65_9CHLO</name>
<evidence type="ECO:0000313" key="3">
    <source>
        <dbReference type="EMBL" id="GIM08546.1"/>
    </source>
</evidence>
<evidence type="ECO:0000256" key="1">
    <source>
        <dbReference type="SAM" id="MobiDB-lite"/>
    </source>
</evidence>
<dbReference type="EMBL" id="BNCP01000016">
    <property type="protein sequence ID" value="GIL79937.1"/>
    <property type="molecule type" value="Genomic_DNA"/>
</dbReference>
<dbReference type="AlphaFoldDB" id="A0A8J4LT65"/>
<gene>
    <name evidence="2" type="ORF">Vretifemale_9181</name>
    <name evidence="3" type="ORF">Vretimale_12563</name>
</gene>
<dbReference type="EMBL" id="BNCQ01000027">
    <property type="protein sequence ID" value="GIM08546.1"/>
    <property type="molecule type" value="Genomic_DNA"/>
</dbReference>